<name>A0A1I7XGW0_HETBA</name>
<keyword evidence="2" id="KW-1185">Reference proteome</keyword>
<dbReference type="WBParaSite" id="Hba_16921">
    <property type="protein sequence ID" value="Hba_16921"/>
    <property type="gene ID" value="Hba_16921"/>
</dbReference>
<sequence length="374" mass="41699">MTPLDRGGLTRSESDQDHLEFSHPFFVRDHPELLINIKRKQSTRSSDNSGMSVQTQANIQLVMDELRQMREKQRSMDSKMHELIKENESLWEHIGSQRAQHNRQQQVVTKLVQFLVAMVQPNLSKRVIKRGVLAIDEPPNKRARTNQSNNSNLTDILDRLQRELADNGGLRGGRGPIIADVTEEWTPKNQMEFGSAPSNSTNFDQNQASVHLSTSSSQNSHNIDSSSNLMQPSSSQASPTSFSPTITMSPSLERQISQELQEYLNGVDAGIDNCRDLLGGNWDFLDDLEDQQQHQGSSSSSQVPKHTTGMLALEEAPSSTGANTNNFSAHELDQITVENPMDPTLEFPITPTMGHVDLFPTTPELLTPCTSPHH</sequence>
<feature type="compositionally biased region" description="Low complexity" evidence="1">
    <location>
        <begin position="213"/>
        <end position="245"/>
    </location>
</feature>
<evidence type="ECO:0000256" key="1">
    <source>
        <dbReference type="SAM" id="MobiDB-lite"/>
    </source>
</evidence>
<dbReference type="Proteomes" id="UP000095283">
    <property type="component" value="Unplaced"/>
</dbReference>
<protein>
    <submittedName>
        <fullName evidence="3">HSF_DOMAIN domain-containing protein</fullName>
    </submittedName>
</protein>
<proteinExistence type="predicted"/>
<accession>A0A1I7XGW0</accession>
<dbReference type="AlphaFoldDB" id="A0A1I7XGW0"/>
<feature type="compositionally biased region" description="Polar residues" evidence="1">
    <location>
        <begin position="196"/>
        <end position="212"/>
    </location>
</feature>
<evidence type="ECO:0000313" key="3">
    <source>
        <dbReference type="WBParaSite" id="Hba_16921"/>
    </source>
</evidence>
<feature type="region of interest" description="Disordered" evidence="1">
    <location>
        <begin position="190"/>
        <end position="247"/>
    </location>
</feature>
<organism evidence="2 3">
    <name type="scientific">Heterorhabditis bacteriophora</name>
    <name type="common">Entomopathogenic nematode worm</name>
    <dbReference type="NCBI Taxonomy" id="37862"/>
    <lineage>
        <taxon>Eukaryota</taxon>
        <taxon>Metazoa</taxon>
        <taxon>Ecdysozoa</taxon>
        <taxon>Nematoda</taxon>
        <taxon>Chromadorea</taxon>
        <taxon>Rhabditida</taxon>
        <taxon>Rhabditina</taxon>
        <taxon>Rhabditomorpha</taxon>
        <taxon>Strongyloidea</taxon>
        <taxon>Heterorhabditidae</taxon>
        <taxon>Heterorhabditis</taxon>
    </lineage>
</organism>
<reference evidence="3" key="1">
    <citation type="submission" date="2016-11" db="UniProtKB">
        <authorList>
            <consortium name="WormBaseParasite"/>
        </authorList>
    </citation>
    <scope>IDENTIFICATION</scope>
</reference>
<evidence type="ECO:0000313" key="2">
    <source>
        <dbReference type="Proteomes" id="UP000095283"/>
    </source>
</evidence>